<dbReference type="GO" id="GO:0003899">
    <property type="term" value="F:DNA-directed RNA polymerase activity"/>
    <property type="evidence" value="ECO:0007669"/>
    <property type="project" value="InterPro"/>
</dbReference>
<dbReference type="EMBL" id="BARS01051034">
    <property type="protein sequence ID" value="GAG52958.1"/>
    <property type="molecule type" value="Genomic_DNA"/>
</dbReference>
<organism evidence="2">
    <name type="scientific">marine sediment metagenome</name>
    <dbReference type="NCBI Taxonomy" id="412755"/>
    <lineage>
        <taxon>unclassified sequences</taxon>
        <taxon>metagenomes</taxon>
        <taxon>ecological metagenomes</taxon>
    </lineage>
</organism>
<evidence type="ECO:0000313" key="2">
    <source>
        <dbReference type="EMBL" id="GAG52958.1"/>
    </source>
</evidence>
<dbReference type="Gene3D" id="1.10.150.20">
    <property type="entry name" value="5' to 3' exonuclease, C-terminal subdomain"/>
    <property type="match status" value="1"/>
</dbReference>
<dbReference type="SUPFAM" id="SSF47789">
    <property type="entry name" value="C-terminal domain of RNA polymerase alpha subunit"/>
    <property type="match status" value="1"/>
</dbReference>
<dbReference type="GO" id="GO:0003677">
    <property type="term" value="F:DNA binding"/>
    <property type="evidence" value="ECO:0007669"/>
    <property type="project" value="InterPro"/>
</dbReference>
<name>X0YXH6_9ZZZZ</name>
<feature type="domain" description="RNA polymerase alpha subunit C-terminal" evidence="1">
    <location>
        <begin position="12"/>
        <end position="71"/>
    </location>
</feature>
<proteinExistence type="predicted"/>
<reference evidence="2" key="1">
    <citation type="journal article" date="2014" name="Front. Microbiol.">
        <title>High frequency of phylogenetically diverse reductive dehalogenase-homologous genes in deep subseafloor sedimentary metagenomes.</title>
        <authorList>
            <person name="Kawai M."/>
            <person name="Futagami T."/>
            <person name="Toyoda A."/>
            <person name="Takaki Y."/>
            <person name="Nishi S."/>
            <person name="Hori S."/>
            <person name="Arai W."/>
            <person name="Tsubouchi T."/>
            <person name="Morono Y."/>
            <person name="Uchiyama I."/>
            <person name="Ito T."/>
            <person name="Fujiyama A."/>
            <person name="Inagaki F."/>
            <person name="Takami H."/>
        </authorList>
    </citation>
    <scope>NUCLEOTIDE SEQUENCE</scope>
    <source>
        <strain evidence="2">Expedition CK06-06</strain>
    </source>
</reference>
<comment type="caution">
    <text evidence="2">The sequence shown here is derived from an EMBL/GenBank/DDBJ whole genome shotgun (WGS) entry which is preliminary data.</text>
</comment>
<sequence>AEAQEQVVDEELIQKLTMPIQELELSVRASNCLESAKTETVGELVKMTEADLLKIRSFGKTSLREIRRKLADIGLSLGMTDIDS</sequence>
<dbReference type="AlphaFoldDB" id="X0YXH6"/>
<accession>X0YXH6</accession>
<gene>
    <name evidence="2" type="ORF">S01H1_76078</name>
</gene>
<evidence type="ECO:0000259" key="1">
    <source>
        <dbReference type="Pfam" id="PF03118"/>
    </source>
</evidence>
<protein>
    <recommendedName>
        <fullName evidence="1">RNA polymerase alpha subunit C-terminal domain-containing protein</fullName>
    </recommendedName>
</protein>
<feature type="non-terminal residue" evidence="2">
    <location>
        <position position="1"/>
    </location>
</feature>
<dbReference type="InterPro" id="IPR011260">
    <property type="entry name" value="RNAP_asu_C"/>
</dbReference>
<dbReference type="GO" id="GO:0006351">
    <property type="term" value="P:DNA-templated transcription"/>
    <property type="evidence" value="ECO:0007669"/>
    <property type="project" value="InterPro"/>
</dbReference>
<dbReference type="Pfam" id="PF03118">
    <property type="entry name" value="RNA_pol_A_CTD"/>
    <property type="match status" value="1"/>
</dbReference>